<name>A0A4S8YNZ4_AURPU</name>
<dbReference type="AlphaFoldDB" id="A0A4S8YNZ4"/>
<feature type="compositionally biased region" description="Low complexity" evidence="1">
    <location>
        <begin position="45"/>
        <end position="63"/>
    </location>
</feature>
<feature type="compositionally biased region" description="Basic and acidic residues" evidence="1">
    <location>
        <begin position="307"/>
        <end position="323"/>
    </location>
</feature>
<evidence type="ECO:0000313" key="3">
    <source>
        <dbReference type="Proteomes" id="UP000310421"/>
    </source>
</evidence>
<dbReference type="EMBL" id="QZAN01000150">
    <property type="protein sequence ID" value="THW56449.1"/>
    <property type="molecule type" value="Genomic_DNA"/>
</dbReference>
<evidence type="ECO:0000256" key="1">
    <source>
        <dbReference type="SAM" id="MobiDB-lite"/>
    </source>
</evidence>
<comment type="caution">
    <text evidence="2">The sequence shown here is derived from an EMBL/GenBank/DDBJ whole genome shotgun (WGS) entry which is preliminary data.</text>
</comment>
<sequence length="592" mass="67391">MGYSKAFLLPYKWKVRLPRKSHSILRGDRSTWTLNDMDPMDIDSDSLSSLASSDDNGSDNGFDQTMIDGNGDVQLRGYSTLYPPALPSYANWSQHSWAFTARRDAGNGFEVRQMNIQNVGETEDDALGQWPAKYMMGPPSMAPDWHPLLEKWGLQVLKKAGFINYVSKDPDDYARPKGQAAEDRNPGDNESLRIHPVFRKAMWKDLEDEDYKVIEPALLIASAYLDDEITLNYFHAMAADPEEMGTFTDDVLGECNIAAIPETLSREKQIEAYAKIRKMCDFTTWKFESVHRMSKSHCTGMMKPRYVKGDVDKKGKGKVEKEKGKKGKSKKKSDKFLVQAGKEFTYQTDIVVSEGFLEIIQQFDMDVSNGTDLHLKDLKLPLRTGFVPKTHQIKIDIASAVERTHYLLAETLLHEFAHAFIAAWHVPTGEPGEPWINGNRSNEAGFAFTHFIMGGCPEGLSQYLPPMDRDEDHRQRLCAPFGMYFAKKWDQWEVGSLPGGKGPTRVMTAGKDQAFDTPHTLYPVLQRFVHDLSTKETWEQQVPRYGLRSLQLPRFDDWAVHRLNDLRKKGIWSTGQNRWGDFDNGPQAPTWM</sequence>
<dbReference type="Proteomes" id="UP000310421">
    <property type="component" value="Unassembled WGS sequence"/>
</dbReference>
<organism evidence="2 3">
    <name type="scientific">Aureobasidium pullulans</name>
    <name type="common">Black yeast</name>
    <name type="synonym">Pullularia pullulans</name>
    <dbReference type="NCBI Taxonomy" id="5580"/>
    <lineage>
        <taxon>Eukaryota</taxon>
        <taxon>Fungi</taxon>
        <taxon>Dikarya</taxon>
        <taxon>Ascomycota</taxon>
        <taxon>Pezizomycotina</taxon>
        <taxon>Dothideomycetes</taxon>
        <taxon>Dothideomycetidae</taxon>
        <taxon>Dothideales</taxon>
        <taxon>Saccotheciaceae</taxon>
        <taxon>Aureobasidium</taxon>
    </lineage>
</organism>
<reference evidence="2 3" key="1">
    <citation type="submission" date="2018-10" db="EMBL/GenBank/DDBJ databases">
        <title>Fifty Aureobasidium pullulans genomes reveal a recombining polyextremotolerant generalist.</title>
        <authorList>
            <person name="Gostincar C."/>
            <person name="Turk M."/>
            <person name="Zajc J."/>
            <person name="Gunde-Cimerman N."/>
        </authorList>
    </citation>
    <scope>NUCLEOTIDE SEQUENCE [LARGE SCALE GENOMIC DNA]</scope>
    <source>
        <strain evidence="2 3">EXF-10751</strain>
    </source>
</reference>
<protein>
    <submittedName>
        <fullName evidence="2">Uncharacterized protein</fullName>
    </submittedName>
</protein>
<gene>
    <name evidence="2" type="ORF">D6D20_08722</name>
</gene>
<feature type="region of interest" description="Disordered" evidence="1">
    <location>
        <begin position="307"/>
        <end position="332"/>
    </location>
</feature>
<evidence type="ECO:0000313" key="2">
    <source>
        <dbReference type="EMBL" id="THW56449.1"/>
    </source>
</evidence>
<proteinExistence type="predicted"/>
<accession>A0A4S8YNZ4</accession>
<feature type="region of interest" description="Disordered" evidence="1">
    <location>
        <begin position="43"/>
        <end position="66"/>
    </location>
</feature>